<evidence type="ECO:0000256" key="1">
    <source>
        <dbReference type="SAM" id="Phobius"/>
    </source>
</evidence>
<accession>A0ABX8BRL5</accession>
<evidence type="ECO:0008006" key="4">
    <source>
        <dbReference type="Google" id="ProtNLM"/>
    </source>
</evidence>
<dbReference type="Proteomes" id="UP000676079">
    <property type="component" value="Chromosome"/>
</dbReference>
<evidence type="ECO:0000313" key="3">
    <source>
        <dbReference type="Proteomes" id="UP000676079"/>
    </source>
</evidence>
<sequence length="102" mass="10050">MLPSLLLGLLAGLLLGNGLPHFVTGITGRSYPNVFGDGPVPNVLGGWVQLVAASGIVYALTRLDGAPSPLVPLACGAAGVLAAALFHARGLAAGARRAAPGD</sequence>
<feature type="transmembrane region" description="Helical" evidence="1">
    <location>
        <begin position="44"/>
        <end position="63"/>
    </location>
</feature>
<reference evidence="2 3" key="1">
    <citation type="submission" date="2021-05" db="EMBL/GenBank/DDBJ databases">
        <title>Direct Submission.</title>
        <authorList>
            <person name="Li K."/>
            <person name="Gao J."/>
        </authorList>
    </citation>
    <scope>NUCLEOTIDE SEQUENCE [LARGE SCALE GENOMIC DNA]</scope>
    <source>
        <strain evidence="2 3">Mg02</strain>
    </source>
</reference>
<proteinExistence type="predicted"/>
<organism evidence="2 3">
    <name type="scientific">Nocardiopsis changdeensis</name>
    <dbReference type="NCBI Taxonomy" id="2831969"/>
    <lineage>
        <taxon>Bacteria</taxon>
        <taxon>Bacillati</taxon>
        <taxon>Actinomycetota</taxon>
        <taxon>Actinomycetes</taxon>
        <taxon>Streptosporangiales</taxon>
        <taxon>Nocardiopsidaceae</taxon>
        <taxon>Nocardiopsis</taxon>
    </lineage>
</organism>
<dbReference type="EMBL" id="CP074133">
    <property type="protein sequence ID" value="QUX23909.1"/>
    <property type="molecule type" value="Genomic_DNA"/>
</dbReference>
<keyword evidence="1" id="KW-0472">Membrane</keyword>
<evidence type="ECO:0000313" key="2">
    <source>
        <dbReference type="EMBL" id="QUX23909.1"/>
    </source>
</evidence>
<dbReference type="RefSeq" id="WP_220565142.1">
    <property type="nucleotide sequence ID" value="NZ_CP074133.1"/>
</dbReference>
<gene>
    <name evidence="2" type="ORF">KGD84_06155</name>
</gene>
<feature type="transmembrane region" description="Helical" evidence="1">
    <location>
        <begin position="70"/>
        <end position="88"/>
    </location>
</feature>
<keyword evidence="1" id="KW-1133">Transmembrane helix</keyword>
<keyword evidence="3" id="KW-1185">Reference proteome</keyword>
<keyword evidence="1" id="KW-0812">Transmembrane</keyword>
<protein>
    <recommendedName>
        <fullName evidence="4">DUF4126 domain-containing protein</fullName>
    </recommendedName>
</protein>
<name>A0ABX8BRL5_9ACTN</name>